<dbReference type="PROSITE" id="PS51128">
    <property type="entry name" value="ZF_DKSA_2"/>
    <property type="match status" value="1"/>
</dbReference>
<proteinExistence type="predicted"/>
<dbReference type="SUPFAM" id="SSF57716">
    <property type="entry name" value="Glucocorticoid receptor-like (DNA-binding domain)"/>
    <property type="match status" value="1"/>
</dbReference>
<evidence type="ECO:0000256" key="3">
    <source>
        <dbReference type="ARBA" id="ARBA00022833"/>
    </source>
</evidence>
<dbReference type="InterPro" id="IPR000962">
    <property type="entry name" value="Znf_DskA_TraR"/>
</dbReference>
<evidence type="ECO:0000256" key="4">
    <source>
        <dbReference type="PROSITE-ProRule" id="PRU00510"/>
    </source>
</evidence>
<sequence length="147" mass="16597">MSTRKPTQVDIQLDLPRYRGNKKQRYEQLLALRAQLVDQVSMLNGVNLQVERNAGEDGGDVGSDNFMREINLNVMSDEGIKVQLVQQAIERLDEGKYGRCVDCRDDIPEARLDAIPYAKLCVACKETRESQGVTNFTNNTVAKDFTE</sequence>
<gene>
    <name evidence="6" type="ORF">LNTAR_12866</name>
</gene>
<dbReference type="GO" id="GO:0008270">
    <property type="term" value="F:zinc ion binding"/>
    <property type="evidence" value="ECO:0007669"/>
    <property type="project" value="UniProtKB-KW"/>
</dbReference>
<feature type="zinc finger region" description="dksA C4-type" evidence="4">
    <location>
        <begin position="100"/>
        <end position="124"/>
    </location>
</feature>
<dbReference type="OrthoDB" id="9811543at2"/>
<evidence type="ECO:0000256" key="1">
    <source>
        <dbReference type="ARBA" id="ARBA00022723"/>
    </source>
</evidence>
<dbReference type="SUPFAM" id="SSF109635">
    <property type="entry name" value="DnaK suppressor protein DksA, alpha-hairpin domain"/>
    <property type="match status" value="1"/>
</dbReference>
<keyword evidence="7" id="KW-1185">Reference proteome</keyword>
<dbReference type="STRING" id="313628.LNTAR_12866"/>
<dbReference type="Pfam" id="PF01258">
    <property type="entry name" value="zf-dskA_traR"/>
    <property type="match status" value="1"/>
</dbReference>
<dbReference type="InterPro" id="IPR037187">
    <property type="entry name" value="DnaK_N"/>
</dbReference>
<keyword evidence="2" id="KW-0863">Zinc-finger</keyword>
<organism evidence="6 7">
    <name type="scientific">Lentisphaera araneosa HTCC2155</name>
    <dbReference type="NCBI Taxonomy" id="313628"/>
    <lineage>
        <taxon>Bacteria</taxon>
        <taxon>Pseudomonadati</taxon>
        <taxon>Lentisphaerota</taxon>
        <taxon>Lentisphaeria</taxon>
        <taxon>Lentisphaerales</taxon>
        <taxon>Lentisphaeraceae</taxon>
        <taxon>Lentisphaera</taxon>
    </lineage>
</organism>
<keyword evidence="3" id="KW-0862">Zinc</keyword>
<dbReference type="EMBL" id="ABCK01000006">
    <property type="protein sequence ID" value="EDM28248.1"/>
    <property type="molecule type" value="Genomic_DNA"/>
</dbReference>
<dbReference type="PANTHER" id="PTHR33823:SF4">
    <property type="entry name" value="GENERAL STRESS PROTEIN 16O"/>
    <property type="match status" value="1"/>
</dbReference>
<comment type="caution">
    <text evidence="6">The sequence shown here is derived from an EMBL/GenBank/DDBJ whole genome shotgun (WGS) entry which is preliminary data.</text>
</comment>
<dbReference type="Proteomes" id="UP000004947">
    <property type="component" value="Unassembled WGS sequence"/>
</dbReference>
<feature type="domain" description="Zinc finger DksA/TraR C4-type" evidence="5">
    <location>
        <begin position="95"/>
        <end position="129"/>
    </location>
</feature>
<dbReference type="eggNOG" id="COG1734">
    <property type="taxonomic scope" value="Bacteria"/>
</dbReference>
<accession>A6DK24</accession>
<keyword evidence="1" id="KW-0479">Metal-binding</keyword>
<reference evidence="6 7" key="1">
    <citation type="journal article" date="2010" name="J. Bacteriol.">
        <title>Genome sequence of Lentisphaera araneosa HTCC2155T, the type species of the order Lentisphaerales in the phylum Lentisphaerae.</title>
        <authorList>
            <person name="Thrash J.C."/>
            <person name="Cho J.C."/>
            <person name="Vergin K.L."/>
            <person name="Morris R.M."/>
            <person name="Giovannoni S.J."/>
        </authorList>
    </citation>
    <scope>NUCLEOTIDE SEQUENCE [LARGE SCALE GENOMIC DNA]</scope>
    <source>
        <strain evidence="6 7">HTCC2155</strain>
    </source>
</reference>
<evidence type="ECO:0000313" key="6">
    <source>
        <dbReference type="EMBL" id="EDM28248.1"/>
    </source>
</evidence>
<protein>
    <submittedName>
        <fullName evidence="6">DnaK suppressor, putative</fullName>
    </submittedName>
</protein>
<evidence type="ECO:0000313" key="7">
    <source>
        <dbReference type="Proteomes" id="UP000004947"/>
    </source>
</evidence>
<evidence type="ECO:0000259" key="5">
    <source>
        <dbReference type="Pfam" id="PF01258"/>
    </source>
</evidence>
<name>A6DK24_9BACT</name>
<dbReference type="RefSeq" id="WP_007278239.1">
    <property type="nucleotide sequence ID" value="NZ_ABCK01000006.1"/>
</dbReference>
<dbReference type="PANTHER" id="PTHR33823">
    <property type="entry name" value="RNA POLYMERASE-BINDING TRANSCRIPTION FACTOR DKSA-RELATED"/>
    <property type="match status" value="1"/>
</dbReference>
<dbReference type="AlphaFoldDB" id="A6DK24"/>
<evidence type="ECO:0000256" key="2">
    <source>
        <dbReference type="ARBA" id="ARBA00022771"/>
    </source>
</evidence>
<dbReference type="Gene3D" id="1.20.120.910">
    <property type="entry name" value="DksA, coiled-coil domain"/>
    <property type="match status" value="1"/>
</dbReference>